<reference evidence="1 2" key="1">
    <citation type="submission" date="2014-04" db="EMBL/GenBank/DDBJ databases">
        <title>Evolutionary Origins and Diversification of the Mycorrhizal Mutualists.</title>
        <authorList>
            <consortium name="DOE Joint Genome Institute"/>
            <consortium name="Mycorrhizal Genomics Consortium"/>
            <person name="Kohler A."/>
            <person name="Kuo A."/>
            <person name="Nagy L.G."/>
            <person name="Floudas D."/>
            <person name="Copeland A."/>
            <person name="Barry K.W."/>
            <person name="Cichocki N."/>
            <person name="Veneault-Fourrey C."/>
            <person name="LaButti K."/>
            <person name="Lindquist E.A."/>
            <person name="Lipzen A."/>
            <person name="Lundell T."/>
            <person name="Morin E."/>
            <person name="Murat C."/>
            <person name="Riley R."/>
            <person name="Ohm R."/>
            <person name="Sun H."/>
            <person name="Tunlid A."/>
            <person name="Henrissat B."/>
            <person name="Grigoriev I.V."/>
            <person name="Hibbett D.S."/>
            <person name="Martin F."/>
        </authorList>
    </citation>
    <scope>NUCLEOTIDE SEQUENCE [LARGE SCALE GENOMIC DNA]</scope>
    <source>
        <strain evidence="1 2">Koide BX008</strain>
    </source>
</reference>
<protein>
    <submittedName>
        <fullName evidence="1">Uncharacterized protein</fullName>
    </submittedName>
</protein>
<dbReference type="AlphaFoldDB" id="A0A0C2X0X9"/>
<sequence length="85" mass="9794">MPFFFFVTDLLAQDGCDRYHNQIRSLPQWHQVVTPQKTISNSWIRLIWQCKDVSNSTAPLSAQSALAYYLPLPTPRPIRGPTYSI</sequence>
<accession>A0A0C2X0X9</accession>
<dbReference type="Proteomes" id="UP000054549">
    <property type="component" value="Unassembled WGS sequence"/>
</dbReference>
<keyword evidence="2" id="KW-1185">Reference proteome</keyword>
<dbReference type="EMBL" id="KN818266">
    <property type="protein sequence ID" value="KIL62796.1"/>
    <property type="molecule type" value="Genomic_DNA"/>
</dbReference>
<proteinExistence type="predicted"/>
<name>A0A0C2X0X9_AMAMK</name>
<evidence type="ECO:0000313" key="2">
    <source>
        <dbReference type="Proteomes" id="UP000054549"/>
    </source>
</evidence>
<dbReference type="HOGENOM" id="CLU_2512184_0_0_1"/>
<gene>
    <name evidence="1" type="ORF">M378DRAFT_743252</name>
</gene>
<dbReference type="InParanoid" id="A0A0C2X0X9"/>
<organism evidence="1 2">
    <name type="scientific">Amanita muscaria (strain Koide BX008)</name>
    <dbReference type="NCBI Taxonomy" id="946122"/>
    <lineage>
        <taxon>Eukaryota</taxon>
        <taxon>Fungi</taxon>
        <taxon>Dikarya</taxon>
        <taxon>Basidiomycota</taxon>
        <taxon>Agaricomycotina</taxon>
        <taxon>Agaricomycetes</taxon>
        <taxon>Agaricomycetidae</taxon>
        <taxon>Agaricales</taxon>
        <taxon>Pluteineae</taxon>
        <taxon>Amanitaceae</taxon>
        <taxon>Amanita</taxon>
    </lineage>
</organism>
<evidence type="ECO:0000313" key="1">
    <source>
        <dbReference type="EMBL" id="KIL62796.1"/>
    </source>
</evidence>